<evidence type="ECO:0000256" key="11">
    <source>
        <dbReference type="RuleBase" id="RU361240"/>
    </source>
</evidence>
<keyword evidence="4 11" id="KW-0645">Protease</keyword>
<evidence type="ECO:0000313" key="14">
    <source>
        <dbReference type="EMBL" id="PSN72304.1"/>
    </source>
</evidence>
<feature type="domain" description="Peptidase M28" evidence="13">
    <location>
        <begin position="156"/>
        <end position="364"/>
    </location>
</feature>
<dbReference type="GO" id="GO:0046872">
    <property type="term" value="F:metal ion binding"/>
    <property type="evidence" value="ECO:0007669"/>
    <property type="project" value="UniProtKB-KW"/>
</dbReference>
<dbReference type="InterPro" id="IPR007484">
    <property type="entry name" value="Peptidase_M28"/>
</dbReference>
<keyword evidence="3" id="KW-0031">Aminopeptidase</keyword>
<dbReference type="OrthoDB" id="2214at2759"/>
<keyword evidence="7 11" id="KW-0378">Hydrolase</keyword>
<keyword evidence="6 11" id="KW-0732">Signal</keyword>
<evidence type="ECO:0000256" key="7">
    <source>
        <dbReference type="ARBA" id="ARBA00022801"/>
    </source>
</evidence>
<dbReference type="InterPro" id="IPR045175">
    <property type="entry name" value="M28_fam"/>
</dbReference>
<evidence type="ECO:0000256" key="8">
    <source>
        <dbReference type="ARBA" id="ARBA00022833"/>
    </source>
</evidence>
<dbReference type="PANTHER" id="PTHR12147:SF56">
    <property type="entry name" value="AMINOPEPTIDASE YDR415C-RELATED"/>
    <property type="match status" value="1"/>
</dbReference>
<dbReference type="PANTHER" id="PTHR12147">
    <property type="entry name" value="METALLOPEPTIDASE M28 FAMILY MEMBER"/>
    <property type="match status" value="1"/>
</dbReference>
<comment type="similarity">
    <text evidence="10">Belongs to the peptidase M28 family. M28E subfamily.</text>
</comment>
<name>A0A2T2P3P7_CORCC</name>
<evidence type="ECO:0000256" key="12">
    <source>
        <dbReference type="SAM" id="MobiDB-lite"/>
    </source>
</evidence>
<dbReference type="EC" id="3.4.-.-" evidence="11"/>
<feature type="compositionally biased region" description="Polar residues" evidence="12">
    <location>
        <begin position="175"/>
        <end position="186"/>
    </location>
</feature>
<reference evidence="14 15" key="1">
    <citation type="journal article" date="2018" name="Front. Microbiol.">
        <title>Genome-Wide Analysis of Corynespora cassiicola Leaf Fall Disease Putative Effectors.</title>
        <authorList>
            <person name="Lopez D."/>
            <person name="Ribeiro S."/>
            <person name="Label P."/>
            <person name="Fumanal B."/>
            <person name="Venisse J.S."/>
            <person name="Kohler A."/>
            <person name="de Oliveira R.R."/>
            <person name="Labutti K."/>
            <person name="Lipzen A."/>
            <person name="Lail K."/>
            <person name="Bauer D."/>
            <person name="Ohm R.A."/>
            <person name="Barry K.W."/>
            <person name="Spatafora J."/>
            <person name="Grigoriev I.V."/>
            <person name="Martin F.M."/>
            <person name="Pujade-Renaud V."/>
        </authorList>
    </citation>
    <scope>NUCLEOTIDE SEQUENCE [LARGE SCALE GENOMIC DNA]</scope>
    <source>
        <strain evidence="14 15">Philippines</strain>
    </source>
</reference>
<evidence type="ECO:0000256" key="5">
    <source>
        <dbReference type="ARBA" id="ARBA00022723"/>
    </source>
</evidence>
<protein>
    <recommendedName>
        <fullName evidence="11">Peptide hydrolase</fullName>
        <ecNumber evidence="11">3.4.-.-</ecNumber>
    </recommendedName>
</protein>
<dbReference type="Gene3D" id="3.40.630.10">
    <property type="entry name" value="Zn peptidases"/>
    <property type="match status" value="1"/>
</dbReference>
<dbReference type="Proteomes" id="UP000240883">
    <property type="component" value="Unassembled WGS sequence"/>
</dbReference>
<feature type="region of interest" description="Disordered" evidence="12">
    <location>
        <begin position="174"/>
        <end position="193"/>
    </location>
</feature>
<evidence type="ECO:0000256" key="2">
    <source>
        <dbReference type="ARBA" id="ARBA00011245"/>
    </source>
</evidence>
<evidence type="ECO:0000256" key="10">
    <source>
        <dbReference type="ARBA" id="ARBA00043962"/>
    </source>
</evidence>
<dbReference type="CDD" id="cd03879">
    <property type="entry name" value="M28_AAP"/>
    <property type="match status" value="1"/>
</dbReference>
<gene>
    <name evidence="14" type="ORF">BS50DRAFT_617580</name>
</gene>
<evidence type="ECO:0000259" key="13">
    <source>
        <dbReference type="Pfam" id="PF04389"/>
    </source>
</evidence>
<keyword evidence="5 11" id="KW-0479">Metal-binding</keyword>
<feature type="signal peptide" evidence="11">
    <location>
        <begin position="1"/>
        <end position="16"/>
    </location>
</feature>
<keyword evidence="9" id="KW-1015">Disulfide bond</keyword>
<organism evidence="14 15">
    <name type="scientific">Corynespora cassiicola Philippines</name>
    <dbReference type="NCBI Taxonomy" id="1448308"/>
    <lineage>
        <taxon>Eukaryota</taxon>
        <taxon>Fungi</taxon>
        <taxon>Dikarya</taxon>
        <taxon>Ascomycota</taxon>
        <taxon>Pezizomycotina</taxon>
        <taxon>Dothideomycetes</taxon>
        <taxon>Pleosporomycetidae</taxon>
        <taxon>Pleosporales</taxon>
        <taxon>Corynesporascaceae</taxon>
        <taxon>Corynespora</taxon>
    </lineage>
</organism>
<keyword evidence="15" id="KW-1185">Reference proteome</keyword>
<dbReference type="EMBL" id="KZ678130">
    <property type="protein sequence ID" value="PSN72304.1"/>
    <property type="molecule type" value="Genomic_DNA"/>
</dbReference>
<accession>A0A2T2P3P7</accession>
<evidence type="ECO:0000313" key="15">
    <source>
        <dbReference type="Proteomes" id="UP000240883"/>
    </source>
</evidence>
<dbReference type="STRING" id="1448308.A0A2T2P3P7"/>
<proteinExistence type="inferred from homology"/>
<sequence>MRYTYCIAAIAAIAAALPTPADIEVDQQLFTIELAPGEIRQVTEEEKWKLKAEGVNFFDITEFEDFSPAQFEKRQAVTYPTTLTQGTSVRALNSRLSSSNMQTNLQTFTNFNNRYYRATTGRQSSEWLLSRIRSYVPSGSSVTVNAFSHSFVQSSIIARIPGRTTKTVVVGAHQDSVNGASPTSGRSPGADDNGSGSVTILEAFRTLISNSTIASGQAAQTIEFHWYAGEEAGLLGSQAIFNSYASSGRNVVGMLNQDMTGYTQGYRSAGLTPKFGVITDNVNTALTNFVRRIISAYTSVGTGDDRCGYACSDHASATRAGYPSAMIFESEMEYENPYIHTAQDTINRVDFTHMVEHAKLVVGFVVELAFASL</sequence>
<comment type="subunit">
    <text evidence="2">Monomer.</text>
</comment>
<dbReference type="AlphaFoldDB" id="A0A2T2P3P7"/>
<evidence type="ECO:0000256" key="4">
    <source>
        <dbReference type="ARBA" id="ARBA00022670"/>
    </source>
</evidence>
<evidence type="ECO:0000256" key="9">
    <source>
        <dbReference type="ARBA" id="ARBA00023157"/>
    </source>
</evidence>
<keyword evidence="8 11" id="KW-0862">Zinc</keyword>
<dbReference type="Pfam" id="PF04389">
    <property type="entry name" value="Peptidase_M28"/>
    <property type="match status" value="1"/>
</dbReference>
<dbReference type="GO" id="GO:0008235">
    <property type="term" value="F:metalloexopeptidase activity"/>
    <property type="evidence" value="ECO:0007669"/>
    <property type="project" value="InterPro"/>
</dbReference>
<comment type="cofactor">
    <cofactor evidence="1">
        <name>Zn(2+)</name>
        <dbReference type="ChEBI" id="CHEBI:29105"/>
    </cofactor>
</comment>
<dbReference type="GO" id="GO:0004177">
    <property type="term" value="F:aminopeptidase activity"/>
    <property type="evidence" value="ECO:0007669"/>
    <property type="project" value="UniProtKB-KW"/>
</dbReference>
<feature type="chain" id="PRO_5015374947" description="Peptide hydrolase" evidence="11">
    <location>
        <begin position="17"/>
        <end position="373"/>
    </location>
</feature>
<dbReference type="GO" id="GO:0006508">
    <property type="term" value="P:proteolysis"/>
    <property type="evidence" value="ECO:0007669"/>
    <property type="project" value="UniProtKB-KW"/>
</dbReference>
<evidence type="ECO:0000256" key="1">
    <source>
        <dbReference type="ARBA" id="ARBA00001947"/>
    </source>
</evidence>
<evidence type="ECO:0000256" key="6">
    <source>
        <dbReference type="ARBA" id="ARBA00022729"/>
    </source>
</evidence>
<dbReference type="FunFam" id="3.40.630.10:FF:000042">
    <property type="entry name" value="Peptide hydrolase"/>
    <property type="match status" value="1"/>
</dbReference>
<dbReference type="SUPFAM" id="SSF53187">
    <property type="entry name" value="Zn-dependent exopeptidases"/>
    <property type="match status" value="1"/>
</dbReference>
<evidence type="ECO:0000256" key="3">
    <source>
        <dbReference type="ARBA" id="ARBA00022438"/>
    </source>
</evidence>